<dbReference type="Gene3D" id="3.40.50.620">
    <property type="entry name" value="HUPs"/>
    <property type="match status" value="2"/>
</dbReference>
<dbReference type="AlphaFoldDB" id="A0A5A7N4E3"/>
<dbReference type="SUPFAM" id="SSF48163">
    <property type="entry name" value="An anticodon-binding domain of class I aminoacyl-tRNA synthetases"/>
    <property type="match status" value="1"/>
</dbReference>
<dbReference type="PANTHER" id="PTHR37940:SF1">
    <property type="entry name" value="LYSINE--TRNA LIGASE"/>
    <property type="match status" value="1"/>
</dbReference>
<keyword evidence="10" id="KW-1185">Reference proteome</keyword>
<feature type="short sequence motif" description="'KMSKS' region" evidence="8">
    <location>
        <begin position="327"/>
        <end position="331"/>
    </location>
</feature>
<dbReference type="InterPro" id="IPR002904">
    <property type="entry name" value="Lys-tRNA-ligase"/>
</dbReference>
<comment type="similarity">
    <text evidence="8">Belongs to the class-I aminoacyl-tRNA synthetase family.</text>
</comment>
<reference evidence="9 10" key="1">
    <citation type="submission" date="2019-09" db="EMBL/GenBank/DDBJ databases">
        <title>NBRP : Genome information of microbial organism related human and environment.</title>
        <authorList>
            <person name="Hattori M."/>
            <person name="Oshima K."/>
            <person name="Inaba H."/>
            <person name="Suda W."/>
            <person name="Sakamoto M."/>
            <person name="Iino T."/>
            <person name="Kitahara M."/>
            <person name="Oshida Y."/>
            <person name="Iida T."/>
            <person name="Kudo T."/>
            <person name="Itoh T."/>
            <person name="Ohkuma M."/>
        </authorList>
    </citation>
    <scope>NUCLEOTIDE SEQUENCE [LARGE SCALE GENOMIC DNA]</scope>
    <source>
        <strain evidence="9 10">Q-1</strain>
    </source>
</reference>
<dbReference type="HAMAP" id="MF_00177">
    <property type="entry name" value="Lys_tRNA_synth_class1"/>
    <property type="match status" value="1"/>
</dbReference>
<keyword evidence="5 8" id="KW-0648">Protein biosynthesis</keyword>
<dbReference type="InterPro" id="IPR008925">
    <property type="entry name" value="aa_tRNA-synth_I_cd-bd_sf"/>
</dbReference>
<evidence type="ECO:0000256" key="5">
    <source>
        <dbReference type="ARBA" id="ARBA00022917"/>
    </source>
</evidence>
<dbReference type="GO" id="GO:0006430">
    <property type="term" value="P:lysyl-tRNA aminoacylation"/>
    <property type="evidence" value="ECO:0007669"/>
    <property type="project" value="UniProtKB-UniRule"/>
</dbReference>
<feature type="short sequence motif" description="'HIGH' region" evidence="8">
    <location>
        <begin position="81"/>
        <end position="89"/>
    </location>
</feature>
<evidence type="ECO:0000313" key="9">
    <source>
        <dbReference type="EMBL" id="GER02624.1"/>
    </source>
</evidence>
<dbReference type="GO" id="GO:0004824">
    <property type="term" value="F:lysine-tRNA ligase activity"/>
    <property type="evidence" value="ECO:0007669"/>
    <property type="project" value="UniProtKB-UniRule"/>
</dbReference>
<dbReference type="InterPro" id="IPR014729">
    <property type="entry name" value="Rossmann-like_a/b/a_fold"/>
</dbReference>
<comment type="subcellular location">
    <subcellularLocation>
        <location evidence="8">Cytoplasm</location>
    </subcellularLocation>
</comment>
<dbReference type="EC" id="6.1.1.6" evidence="8"/>
<dbReference type="GO" id="GO:0005737">
    <property type="term" value="C:cytoplasm"/>
    <property type="evidence" value="ECO:0007669"/>
    <property type="project" value="UniProtKB-SubCell"/>
</dbReference>
<dbReference type="NCBIfam" id="TIGR00467">
    <property type="entry name" value="lysS_arch"/>
    <property type="match status" value="1"/>
</dbReference>
<dbReference type="GO" id="GO:0005524">
    <property type="term" value="F:ATP binding"/>
    <property type="evidence" value="ECO:0007669"/>
    <property type="project" value="UniProtKB-UniRule"/>
</dbReference>
<sequence length="551" mass="61949">MEKRPRALYMPLSREPSIPQPRTNVHQFMTSSNLTPIPADLRRLAQGSNAWPFQEAQALIKRIETGGSKKGEVLFETGYGPSGLPHMGTFGEVVRTSMVRHAFSLLSDLPTRLICFSDDMDGLRKVPTNIPNQEAMAAHLGKPLTKVPDPFGSHESFAHHNNARLCAFLDQFGFDYEFLSATDCYRSGIFDETLLKILRNYDKVISVILPTLGEERRKSYCPFLPISPKSGVVLQTPLIAMDAEAGTVTFHDEEGEAFTVPVTGGHVKCQWKVDWAMRWDALDVDYEMAGKDLIESVKLSSAIRRILGSRPPEGFNYELFLDEKGEKISKSKGNGLTIEDWLSYASPESLSLYMYHAPKKAKKLFFDVIPKTVDEYYSFIVKFHEETPEAQLKNPAWHVHLGQVPHFDMPVSFSLLLNLVSASHARDKAALWGFVSRYQKGVSAASHPELDRLMGYALTYYRDFVAPTKSFRAPTEMERAAMEDLLIRLISYQIIAMPKQSRLRFMNPAKANLLIVCAIGSKHFMKPCSDKARGRALAASSRFMALKTARP</sequence>
<proteinExistence type="inferred from homology"/>
<protein>
    <recommendedName>
        <fullName evidence="8">Lysine--tRNA ligase</fullName>
        <ecNumber evidence="8">6.1.1.6</ecNumber>
    </recommendedName>
    <alternativeName>
        <fullName evidence="8">Lysyl-tRNA synthetase</fullName>
        <shortName evidence="8">LysRS</shortName>
    </alternativeName>
</protein>
<dbReference type="EMBL" id="BKCN01000001">
    <property type="protein sequence ID" value="GER02624.1"/>
    <property type="molecule type" value="Genomic_DNA"/>
</dbReference>
<dbReference type="PANTHER" id="PTHR37940">
    <property type="entry name" value="LYSINE--TRNA LIGASE"/>
    <property type="match status" value="1"/>
</dbReference>
<dbReference type="InterPro" id="IPR001412">
    <property type="entry name" value="aa-tRNA-synth_I_CS"/>
</dbReference>
<evidence type="ECO:0000313" key="10">
    <source>
        <dbReference type="Proteomes" id="UP000324996"/>
    </source>
</evidence>
<dbReference type="SUPFAM" id="SSF52374">
    <property type="entry name" value="Nucleotidylyl transferase"/>
    <property type="match status" value="1"/>
</dbReference>
<evidence type="ECO:0000256" key="1">
    <source>
        <dbReference type="ARBA" id="ARBA00022490"/>
    </source>
</evidence>
<gene>
    <name evidence="8 9" type="primary">lysS</name>
    <name evidence="9" type="ORF">JCM17846_03060</name>
</gene>
<feature type="binding site" evidence="8">
    <location>
        <position position="330"/>
    </location>
    <ligand>
        <name>ATP</name>
        <dbReference type="ChEBI" id="CHEBI:30616"/>
    </ligand>
</feature>
<evidence type="ECO:0000256" key="3">
    <source>
        <dbReference type="ARBA" id="ARBA00022741"/>
    </source>
</evidence>
<keyword evidence="3 8" id="KW-0547">Nucleotide-binding</keyword>
<dbReference type="NCBIfam" id="NF001968">
    <property type="entry name" value="PRK00750.1-2"/>
    <property type="match status" value="1"/>
</dbReference>
<evidence type="ECO:0000256" key="4">
    <source>
        <dbReference type="ARBA" id="ARBA00022840"/>
    </source>
</evidence>
<evidence type="ECO:0000256" key="2">
    <source>
        <dbReference type="ARBA" id="ARBA00022598"/>
    </source>
</evidence>
<keyword evidence="4 8" id="KW-0067">ATP-binding</keyword>
<keyword evidence="1 8" id="KW-0963">Cytoplasm</keyword>
<evidence type="ECO:0000256" key="7">
    <source>
        <dbReference type="ARBA" id="ARBA00048573"/>
    </source>
</evidence>
<dbReference type="Pfam" id="PF01921">
    <property type="entry name" value="tRNA-synt_1f"/>
    <property type="match status" value="1"/>
</dbReference>
<accession>A0A5A7N4E3</accession>
<keyword evidence="2 8" id="KW-0436">Ligase</keyword>
<keyword evidence="6 8" id="KW-0030">Aminoacyl-tRNA synthetase</keyword>
<comment type="caution">
    <text evidence="9">The sequence shown here is derived from an EMBL/GenBank/DDBJ whole genome shotgun (WGS) entry which is preliminary data.</text>
</comment>
<name>A0A5A7N4E3_9PROT</name>
<dbReference type="PROSITE" id="PS00178">
    <property type="entry name" value="AA_TRNA_LIGASE_I"/>
    <property type="match status" value="1"/>
</dbReference>
<evidence type="ECO:0000256" key="8">
    <source>
        <dbReference type="HAMAP-Rule" id="MF_00177"/>
    </source>
</evidence>
<comment type="catalytic activity">
    <reaction evidence="7 8">
        <text>tRNA(Lys) + L-lysine + ATP = L-lysyl-tRNA(Lys) + AMP + diphosphate</text>
        <dbReference type="Rhea" id="RHEA:20792"/>
        <dbReference type="Rhea" id="RHEA-COMP:9696"/>
        <dbReference type="Rhea" id="RHEA-COMP:9697"/>
        <dbReference type="ChEBI" id="CHEBI:30616"/>
        <dbReference type="ChEBI" id="CHEBI:32551"/>
        <dbReference type="ChEBI" id="CHEBI:33019"/>
        <dbReference type="ChEBI" id="CHEBI:78442"/>
        <dbReference type="ChEBI" id="CHEBI:78529"/>
        <dbReference type="ChEBI" id="CHEBI:456215"/>
        <dbReference type="EC" id="6.1.1.6"/>
    </reaction>
</comment>
<organism evidence="9 10">
    <name type="scientific">Iodidimonas nitroreducens</name>
    <dbReference type="NCBI Taxonomy" id="1236968"/>
    <lineage>
        <taxon>Bacteria</taxon>
        <taxon>Pseudomonadati</taxon>
        <taxon>Pseudomonadota</taxon>
        <taxon>Alphaproteobacteria</taxon>
        <taxon>Iodidimonadales</taxon>
        <taxon>Iodidimonadaceae</taxon>
        <taxon>Iodidimonas</taxon>
    </lineage>
</organism>
<dbReference type="GO" id="GO:0000049">
    <property type="term" value="F:tRNA binding"/>
    <property type="evidence" value="ECO:0007669"/>
    <property type="project" value="InterPro"/>
</dbReference>
<dbReference type="Proteomes" id="UP000324996">
    <property type="component" value="Unassembled WGS sequence"/>
</dbReference>
<evidence type="ECO:0000256" key="6">
    <source>
        <dbReference type="ARBA" id="ARBA00023146"/>
    </source>
</evidence>